<dbReference type="EMBL" id="CABFNB010000149">
    <property type="protein sequence ID" value="VTZ65228.1"/>
    <property type="molecule type" value="Genomic_DNA"/>
</dbReference>
<reference evidence="1" key="1">
    <citation type="submission" date="2019-06" db="EMBL/GenBank/DDBJ databases">
        <authorList>
            <person name="Le Quere A."/>
            <person name="Colella S."/>
        </authorList>
    </citation>
    <scope>NUCLEOTIDE SEQUENCE</scope>
    <source>
        <strain evidence="1">EmedicaeMD41</strain>
    </source>
</reference>
<accession>A0A508XAU7</accession>
<dbReference type="Proteomes" id="UP000507954">
    <property type="component" value="Unassembled WGS sequence"/>
</dbReference>
<protein>
    <submittedName>
        <fullName evidence="1">Uncharacterized protein</fullName>
    </submittedName>
</protein>
<organism evidence="1">
    <name type="scientific">Sinorhizobium medicae</name>
    <dbReference type="NCBI Taxonomy" id="110321"/>
    <lineage>
        <taxon>Bacteria</taxon>
        <taxon>Pseudomonadati</taxon>
        <taxon>Pseudomonadota</taxon>
        <taxon>Alphaproteobacteria</taxon>
        <taxon>Hyphomicrobiales</taxon>
        <taxon>Rhizobiaceae</taxon>
        <taxon>Sinorhizobium/Ensifer group</taxon>
        <taxon>Sinorhizobium</taxon>
    </lineage>
</organism>
<evidence type="ECO:0000313" key="1">
    <source>
        <dbReference type="EMBL" id="VTZ65228.1"/>
    </source>
</evidence>
<sequence length="38" mass="4328">MRERKLPHAVAVLAPHCPSERTFGFARFHRPGVENISI</sequence>
<gene>
    <name evidence="1" type="ORF">EMEDMD4_790252</name>
</gene>
<dbReference type="AlphaFoldDB" id="A0A508XAU7"/>
<name>A0A508XAU7_9HYPH</name>
<proteinExistence type="predicted"/>